<dbReference type="GO" id="GO:0051536">
    <property type="term" value="F:iron-sulfur cluster binding"/>
    <property type="evidence" value="ECO:0007669"/>
    <property type="project" value="UniProtKB-KW"/>
</dbReference>
<sequence length="359" mass="41037">MKYMIEMIQGYINYFIRKPTALPRAISGIFDRVILKKPHLRVAEVATTFLCNSKCVMCSCSEYCNTEKEKQRMSPEEYKKLAAELDEIGCVSVNITGGEALVRKDIDAVIKAFNPSNKIVNLITNGILLDKEKIKYYASIGIDSIVVSLESTNAEENDHIRGHEGHFAKVMDIINWTAEFKVKLGLSLTIGDFNFDKVYEMLDFCKKRKVFLCLAHGGSIGKWSENKSIFLAEKNAEKLLKLIKQHKEMKIDFSANLGLKPGCPAILEKIYVTPYGDILPCTFIPLSFGNLRKEPFKVIWDRMIKFHKENVTCRTYCLRSYNKDFITKFLEPVKSLPQPVCIKDHPYFKETGKKNVKSE</sequence>
<dbReference type="EMBL" id="LBWG01000017">
    <property type="protein sequence ID" value="KKR03875.1"/>
    <property type="molecule type" value="Genomic_DNA"/>
</dbReference>
<dbReference type="AlphaFoldDB" id="A0A0G0Q0D5"/>
<reference evidence="6 7" key="1">
    <citation type="journal article" date="2015" name="Nature">
        <title>rRNA introns, odd ribosomes, and small enigmatic genomes across a large radiation of phyla.</title>
        <authorList>
            <person name="Brown C.T."/>
            <person name="Hug L.A."/>
            <person name="Thomas B.C."/>
            <person name="Sharon I."/>
            <person name="Castelle C.J."/>
            <person name="Singh A."/>
            <person name="Wilkins M.J."/>
            <person name="Williams K.H."/>
            <person name="Banfield J.F."/>
        </authorList>
    </citation>
    <scope>NUCLEOTIDE SEQUENCE [LARGE SCALE GENOMIC DNA]</scope>
</reference>
<dbReference type="PANTHER" id="PTHR11228:SF7">
    <property type="entry name" value="PQQA PEPTIDE CYCLASE"/>
    <property type="match status" value="1"/>
</dbReference>
<dbReference type="InterPro" id="IPR050377">
    <property type="entry name" value="Radical_SAM_PqqE_MftC-like"/>
</dbReference>
<protein>
    <recommendedName>
        <fullName evidence="5">Radical SAM core domain-containing protein</fullName>
    </recommendedName>
</protein>
<dbReference type="CDD" id="cd01335">
    <property type="entry name" value="Radical_SAM"/>
    <property type="match status" value="1"/>
</dbReference>
<accession>A0A0G0Q0D5</accession>
<dbReference type="SUPFAM" id="SSF102114">
    <property type="entry name" value="Radical SAM enzymes"/>
    <property type="match status" value="1"/>
</dbReference>
<dbReference type="GO" id="GO:0003824">
    <property type="term" value="F:catalytic activity"/>
    <property type="evidence" value="ECO:0007669"/>
    <property type="project" value="InterPro"/>
</dbReference>
<dbReference type="SFLD" id="SFLDS00029">
    <property type="entry name" value="Radical_SAM"/>
    <property type="match status" value="1"/>
</dbReference>
<keyword evidence="4" id="KW-0411">Iron-sulfur</keyword>
<evidence type="ECO:0000313" key="6">
    <source>
        <dbReference type="EMBL" id="KKR03875.1"/>
    </source>
</evidence>
<keyword evidence="3" id="KW-0408">Iron</keyword>
<dbReference type="InterPro" id="IPR006638">
    <property type="entry name" value="Elp3/MiaA/NifB-like_rSAM"/>
</dbReference>
<dbReference type="Pfam" id="PF04055">
    <property type="entry name" value="Radical_SAM"/>
    <property type="match status" value="1"/>
</dbReference>
<dbReference type="SMART" id="SM00729">
    <property type="entry name" value="Elp3"/>
    <property type="match status" value="1"/>
</dbReference>
<dbReference type="Pfam" id="PF13186">
    <property type="entry name" value="SPASM"/>
    <property type="match status" value="1"/>
</dbReference>
<dbReference type="Gene3D" id="3.20.20.70">
    <property type="entry name" value="Aldolase class I"/>
    <property type="match status" value="1"/>
</dbReference>
<keyword evidence="1" id="KW-0949">S-adenosyl-L-methionine</keyword>
<proteinExistence type="predicted"/>
<dbReference type="PANTHER" id="PTHR11228">
    <property type="entry name" value="RADICAL SAM DOMAIN PROTEIN"/>
    <property type="match status" value="1"/>
</dbReference>
<dbReference type="InterPro" id="IPR007197">
    <property type="entry name" value="rSAM"/>
</dbReference>
<dbReference type="InterPro" id="IPR013785">
    <property type="entry name" value="Aldolase_TIM"/>
</dbReference>
<dbReference type="GO" id="GO:0046872">
    <property type="term" value="F:metal ion binding"/>
    <property type="evidence" value="ECO:0007669"/>
    <property type="project" value="UniProtKB-KW"/>
</dbReference>
<dbReference type="SFLD" id="SFLDG01067">
    <property type="entry name" value="SPASM/twitch_domain_containing"/>
    <property type="match status" value="1"/>
</dbReference>
<comment type="caution">
    <text evidence="6">The sequence shown here is derived from an EMBL/GenBank/DDBJ whole genome shotgun (WGS) entry which is preliminary data.</text>
</comment>
<evidence type="ECO:0000256" key="3">
    <source>
        <dbReference type="ARBA" id="ARBA00023004"/>
    </source>
</evidence>
<feature type="domain" description="Radical SAM core" evidence="5">
    <location>
        <begin position="35"/>
        <end position="252"/>
    </location>
</feature>
<name>A0A0G0Q0D5_9BACT</name>
<evidence type="ECO:0000313" key="7">
    <source>
        <dbReference type="Proteomes" id="UP000033935"/>
    </source>
</evidence>
<evidence type="ECO:0000256" key="4">
    <source>
        <dbReference type="ARBA" id="ARBA00023014"/>
    </source>
</evidence>
<evidence type="ECO:0000256" key="2">
    <source>
        <dbReference type="ARBA" id="ARBA00022723"/>
    </source>
</evidence>
<dbReference type="InterPro" id="IPR023885">
    <property type="entry name" value="4Fe4S-binding_SPASM_dom"/>
</dbReference>
<dbReference type="SFLD" id="SFLDG01386">
    <property type="entry name" value="main_SPASM_domain-containing"/>
    <property type="match status" value="1"/>
</dbReference>
<dbReference type="PROSITE" id="PS51918">
    <property type="entry name" value="RADICAL_SAM"/>
    <property type="match status" value="1"/>
</dbReference>
<organism evidence="6 7">
    <name type="scientific">Candidatus Uhrbacteria bacterium GW2011_GWF2_39_13</name>
    <dbReference type="NCBI Taxonomy" id="1618995"/>
    <lineage>
        <taxon>Bacteria</taxon>
        <taxon>Candidatus Uhriibacteriota</taxon>
    </lineage>
</organism>
<dbReference type="InterPro" id="IPR058240">
    <property type="entry name" value="rSAM_sf"/>
</dbReference>
<gene>
    <name evidence="6" type="ORF">UT30_C0017G0014</name>
</gene>
<evidence type="ECO:0000259" key="5">
    <source>
        <dbReference type="PROSITE" id="PS51918"/>
    </source>
</evidence>
<keyword evidence="2" id="KW-0479">Metal-binding</keyword>
<dbReference type="Proteomes" id="UP000033935">
    <property type="component" value="Unassembled WGS sequence"/>
</dbReference>
<evidence type="ECO:0000256" key="1">
    <source>
        <dbReference type="ARBA" id="ARBA00022691"/>
    </source>
</evidence>